<dbReference type="Pfam" id="PF00018">
    <property type="entry name" value="SH3_1"/>
    <property type="match status" value="1"/>
</dbReference>
<dbReference type="OrthoDB" id="5340910at2759"/>
<evidence type="ECO:0000259" key="3">
    <source>
        <dbReference type="PROSITE" id="PS50002"/>
    </source>
</evidence>
<dbReference type="PROSITE" id="PS50002">
    <property type="entry name" value="SH3"/>
    <property type="match status" value="2"/>
</dbReference>
<organism evidence="4 5">
    <name type="scientific">Paramicrosporidium saccamoebae</name>
    <dbReference type="NCBI Taxonomy" id="1246581"/>
    <lineage>
        <taxon>Eukaryota</taxon>
        <taxon>Fungi</taxon>
        <taxon>Fungi incertae sedis</taxon>
        <taxon>Cryptomycota</taxon>
        <taxon>Cryptomycota incertae sedis</taxon>
        <taxon>Paramicrosporidium</taxon>
    </lineage>
</organism>
<sequence length="184" mass="20476">MLYRAVAKSEFSGQSPDELTFTTGAIVDVVSDLLDGWAWSLNPVTGASGKAPLELLERITSYDALELYWAGMQTFPCSNSFEQPDKPLPATYVRQDGRVAKIVPVLGFIMFDFCGSLPRELSVFKYDIVQVIGDISAGTIVVRLHIPGEMKVREGMIPRSILEIQQTTRSKCLRNRITVETDEK</sequence>
<dbReference type="Proteomes" id="UP000240830">
    <property type="component" value="Unassembled WGS sequence"/>
</dbReference>
<dbReference type="InterPro" id="IPR036028">
    <property type="entry name" value="SH3-like_dom_sf"/>
</dbReference>
<proteinExistence type="predicted"/>
<feature type="domain" description="SH3" evidence="3">
    <location>
        <begin position="1"/>
        <end position="61"/>
    </location>
</feature>
<keyword evidence="1 2" id="KW-0728">SH3 domain</keyword>
<dbReference type="CDD" id="cd00174">
    <property type="entry name" value="SH3"/>
    <property type="match status" value="2"/>
</dbReference>
<dbReference type="EMBL" id="MTSL01000114">
    <property type="protein sequence ID" value="PJF18588.1"/>
    <property type="molecule type" value="Genomic_DNA"/>
</dbReference>
<dbReference type="AlphaFoldDB" id="A0A2H9TLE0"/>
<protein>
    <submittedName>
        <fullName evidence="4">Protein scd2/ral3</fullName>
    </submittedName>
</protein>
<comment type="caution">
    <text evidence="4">The sequence shown here is derived from an EMBL/GenBank/DDBJ whole genome shotgun (WGS) entry which is preliminary data.</text>
</comment>
<evidence type="ECO:0000256" key="1">
    <source>
        <dbReference type="ARBA" id="ARBA00022443"/>
    </source>
</evidence>
<evidence type="ECO:0000313" key="4">
    <source>
        <dbReference type="EMBL" id="PJF18588.1"/>
    </source>
</evidence>
<dbReference type="Gene3D" id="2.30.30.40">
    <property type="entry name" value="SH3 Domains"/>
    <property type="match status" value="1"/>
</dbReference>
<gene>
    <name evidence="4" type="ORF">PSACC_01595</name>
</gene>
<evidence type="ECO:0000256" key="2">
    <source>
        <dbReference type="PROSITE-ProRule" id="PRU00192"/>
    </source>
</evidence>
<dbReference type="InterPro" id="IPR001452">
    <property type="entry name" value="SH3_domain"/>
</dbReference>
<accession>A0A2H9TLE0</accession>
<feature type="domain" description="SH3" evidence="3">
    <location>
        <begin position="102"/>
        <end position="167"/>
    </location>
</feature>
<keyword evidence="5" id="KW-1185">Reference proteome</keyword>
<reference evidence="4 5" key="1">
    <citation type="submission" date="2016-10" db="EMBL/GenBank/DDBJ databases">
        <title>The genome of Paramicrosporidium saccamoebae is the missing link in understanding Cryptomycota and Microsporidia evolution.</title>
        <authorList>
            <person name="Quandt C.A."/>
            <person name="Beaudet D."/>
            <person name="Corsaro D."/>
            <person name="Michel R."/>
            <person name="Corradi N."/>
            <person name="James T."/>
        </authorList>
    </citation>
    <scope>NUCLEOTIDE SEQUENCE [LARGE SCALE GENOMIC DNA]</scope>
    <source>
        <strain evidence="4 5">KSL3</strain>
    </source>
</reference>
<evidence type="ECO:0000313" key="5">
    <source>
        <dbReference type="Proteomes" id="UP000240830"/>
    </source>
</evidence>
<dbReference type="SUPFAM" id="SSF50044">
    <property type="entry name" value="SH3-domain"/>
    <property type="match status" value="2"/>
</dbReference>
<name>A0A2H9TLE0_9FUNG</name>
<dbReference type="SMART" id="SM00326">
    <property type="entry name" value="SH3"/>
    <property type="match status" value="2"/>
</dbReference>